<dbReference type="InterPro" id="IPR016914">
    <property type="entry name" value="TrmL"/>
</dbReference>
<dbReference type="SUPFAM" id="SSF75217">
    <property type="entry name" value="alpha/beta knot"/>
    <property type="match status" value="1"/>
</dbReference>
<dbReference type="PANTHER" id="PTHR42971">
    <property type="entry name" value="TRNA (CYTIDINE(34)-2'-O)-METHYLTRANSFERASE"/>
    <property type="match status" value="1"/>
</dbReference>
<keyword evidence="4 6" id="KW-0949">S-adenosyl-L-methionine</keyword>
<evidence type="ECO:0000256" key="1">
    <source>
        <dbReference type="ARBA" id="ARBA00022490"/>
    </source>
</evidence>
<dbReference type="InterPro" id="IPR001537">
    <property type="entry name" value="SpoU_MeTrfase"/>
</dbReference>
<name>A0ABN6MDY0_9ACTN</name>
<dbReference type="Pfam" id="PF00588">
    <property type="entry name" value="SpoU_methylase"/>
    <property type="match status" value="1"/>
</dbReference>
<reference evidence="9 10" key="1">
    <citation type="submission" date="2022-01" db="EMBL/GenBank/DDBJ databases">
        <title>Novel bile acid biosynthetic pathways are enriched in the microbiome of centenarians.</title>
        <authorList>
            <person name="Sato Y."/>
            <person name="Atarashi K."/>
            <person name="Plichta R.D."/>
            <person name="Arai Y."/>
            <person name="Sasajima S."/>
            <person name="Kearney M.S."/>
            <person name="Suda W."/>
            <person name="Takeshita K."/>
            <person name="Sasaki T."/>
            <person name="Okamoto S."/>
            <person name="Skelly N.A."/>
            <person name="Okamura Y."/>
            <person name="Vlamakis H."/>
            <person name="Li Y."/>
            <person name="Tanoue T."/>
            <person name="Takei H."/>
            <person name="Nittono H."/>
            <person name="Narushima S."/>
            <person name="Irie J."/>
            <person name="Itoh H."/>
            <person name="Moriya K."/>
            <person name="Sugiura Y."/>
            <person name="Suematsu M."/>
            <person name="Moritoki N."/>
            <person name="Shibata S."/>
            <person name="Littman R.D."/>
            <person name="Fischbach A.M."/>
            <person name="Uwamino Y."/>
            <person name="Inoue T."/>
            <person name="Honda A."/>
            <person name="Hattori M."/>
            <person name="Murai T."/>
            <person name="Xavier J.R."/>
            <person name="Hirose N."/>
            <person name="Honda K."/>
        </authorList>
    </citation>
    <scope>NUCLEOTIDE SEQUENCE [LARGE SCALE GENOMIC DNA]</scope>
    <source>
        <strain evidence="9 10">CE91-St30</strain>
    </source>
</reference>
<dbReference type="InterPro" id="IPR029026">
    <property type="entry name" value="tRNA_m1G_MTases_N"/>
</dbReference>
<dbReference type="EC" id="2.1.1.207" evidence="6"/>
<dbReference type="Proteomes" id="UP001320544">
    <property type="component" value="Chromosome"/>
</dbReference>
<organism evidence="9 10">
    <name type="scientific">Raoultibacter timonensis</name>
    <dbReference type="NCBI Taxonomy" id="1907662"/>
    <lineage>
        <taxon>Bacteria</taxon>
        <taxon>Bacillati</taxon>
        <taxon>Actinomycetota</taxon>
        <taxon>Coriobacteriia</taxon>
        <taxon>Eggerthellales</taxon>
        <taxon>Eggerthellaceae</taxon>
        <taxon>Raoultibacter</taxon>
    </lineage>
</organism>
<feature type="region of interest" description="Disordered" evidence="7">
    <location>
        <begin position="1"/>
        <end position="33"/>
    </location>
</feature>
<gene>
    <name evidence="9" type="ORF">CE91St30_15230</name>
</gene>
<comment type="function">
    <text evidence="6">Could methylate the ribose at the nucleotide 34 wobble position in tRNA.</text>
</comment>
<dbReference type="Gene3D" id="3.40.1280.10">
    <property type="match status" value="1"/>
</dbReference>
<evidence type="ECO:0000259" key="8">
    <source>
        <dbReference type="Pfam" id="PF00588"/>
    </source>
</evidence>
<feature type="binding site" evidence="6">
    <location>
        <position position="142"/>
    </location>
    <ligand>
        <name>S-adenosyl-L-methionine</name>
        <dbReference type="ChEBI" id="CHEBI:59789"/>
    </ligand>
</feature>
<feature type="binding site" evidence="6">
    <location>
        <position position="163"/>
    </location>
    <ligand>
        <name>S-adenosyl-L-methionine</name>
        <dbReference type="ChEBI" id="CHEBI:59789"/>
    </ligand>
</feature>
<comment type="similarity">
    <text evidence="6">Belongs to the class IV-like SAM-binding methyltransferase superfamily. RNA methyltransferase TrmH family. TrmL subfamily.</text>
</comment>
<dbReference type="CDD" id="cd18094">
    <property type="entry name" value="SpoU-like_TrmL"/>
    <property type="match status" value="1"/>
</dbReference>
<keyword evidence="10" id="KW-1185">Reference proteome</keyword>
<feature type="binding site" evidence="6">
    <location>
        <position position="171"/>
    </location>
    <ligand>
        <name>S-adenosyl-L-methionine</name>
        <dbReference type="ChEBI" id="CHEBI:59789"/>
    </ligand>
</feature>
<dbReference type="RefSeq" id="WP_341801951.1">
    <property type="nucleotide sequence ID" value="NZ_AP025564.1"/>
</dbReference>
<sequence length="195" mass="21444">MTESASPDRESEAPRGSNAGRSECPVAKDPDAGRAGRAAFEGRLHIVLFEPEIPQNTGNIARTCACIGAVLHLVEPMGFRLTEKHLGRAGLDYWDEVKIVRHACTAAFLEEHADCELHFFTGKAERRYASVAYGPEPYLVFGRESRGIDDAILEAHPDKLVRIPMREGLRSLNLSNAVAVGAYEVLRQRGFSGLR</sequence>
<dbReference type="InterPro" id="IPR029028">
    <property type="entry name" value="Alpha/beta_knot_MTases"/>
</dbReference>
<evidence type="ECO:0000256" key="6">
    <source>
        <dbReference type="HAMAP-Rule" id="MF_01885"/>
    </source>
</evidence>
<protein>
    <recommendedName>
        <fullName evidence="6">Putative tRNA (cytidine(34)-2'-O)-methyltransferase</fullName>
        <ecNumber evidence="6">2.1.1.207</ecNumber>
    </recommendedName>
    <alternativeName>
        <fullName evidence="6">tRNA (cytidine/uridine-2'-O-)-methyltransferase</fullName>
    </alternativeName>
</protein>
<comment type="caution">
    <text evidence="6">Lacks conserved residue(s) required for the propagation of feature annotation.</text>
</comment>
<comment type="catalytic activity">
    <reaction evidence="6">
        <text>5-carboxymethylaminomethyluridine(34) in tRNA(Leu) + S-adenosyl-L-methionine = 5-carboxymethylaminomethyl-2'-O-methyluridine(34) in tRNA(Leu) + S-adenosyl-L-homocysteine + H(+)</text>
        <dbReference type="Rhea" id="RHEA:43088"/>
        <dbReference type="Rhea" id="RHEA-COMP:10333"/>
        <dbReference type="Rhea" id="RHEA-COMP:10334"/>
        <dbReference type="ChEBI" id="CHEBI:15378"/>
        <dbReference type="ChEBI" id="CHEBI:57856"/>
        <dbReference type="ChEBI" id="CHEBI:59789"/>
        <dbReference type="ChEBI" id="CHEBI:74508"/>
        <dbReference type="ChEBI" id="CHEBI:74511"/>
        <dbReference type="EC" id="2.1.1.207"/>
    </reaction>
</comment>
<keyword evidence="3 6" id="KW-0808">Transferase</keyword>
<keyword evidence="1 6" id="KW-0963">Cytoplasm</keyword>
<evidence type="ECO:0000256" key="2">
    <source>
        <dbReference type="ARBA" id="ARBA00022603"/>
    </source>
</evidence>
<evidence type="ECO:0000313" key="10">
    <source>
        <dbReference type="Proteomes" id="UP001320544"/>
    </source>
</evidence>
<keyword evidence="2 6" id="KW-0489">Methyltransferase</keyword>
<dbReference type="HAMAP" id="MF_01885">
    <property type="entry name" value="tRNA_methyltr_TrmL"/>
    <property type="match status" value="1"/>
</dbReference>
<comment type="catalytic activity">
    <reaction evidence="6">
        <text>cytidine(34) in tRNA + S-adenosyl-L-methionine = 2'-O-methylcytidine(34) in tRNA + S-adenosyl-L-homocysteine + H(+)</text>
        <dbReference type="Rhea" id="RHEA:43084"/>
        <dbReference type="Rhea" id="RHEA-COMP:10331"/>
        <dbReference type="Rhea" id="RHEA-COMP:10332"/>
        <dbReference type="ChEBI" id="CHEBI:15378"/>
        <dbReference type="ChEBI" id="CHEBI:57856"/>
        <dbReference type="ChEBI" id="CHEBI:59789"/>
        <dbReference type="ChEBI" id="CHEBI:74495"/>
        <dbReference type="ChEBI" id="CHEBI:82748"/>
        <dbReference type="EC" id="2.1.1.207"/>
    </reaction>
</comment>
<proteinExistence type="inferred from homology"/>
<dbReference type="EMBL" id="AP025564">
    <property type="protein sequence ID" value="BDE96190.1"/>
    <property type="molecule type" value="Genomic_DNA"/>
</dbReference>
<dbReference type="PANTHER" id="PTHR42971:SF1">
    <property type="entry name" value="TRNA (CYTIDINE(34)-2'-O)-METHYLTRANSFERASE"/>
    <property type="match status" value="1"/>
</dbReference>
<evidence type="ECO:0000256" key="3">
    <source>
        <dbReference type="ARBA" id="ARBA00022679"/>
    </source>
</evidence>
<evidence type="ECO:0000256" key="7">
    <source>
        <dbReference type="SAM" id="MobiDB-lite"/>
    </source>
</evidence>
<accession>A0ABN6MDY0</accession>
<comment type="subcellular location">
    <subcellularLocation>
        <location evidence="6">Cytoplasm</location>
    </subcellularLocation>
</comment>
<evidence type="ECO:0000256" key="5">
    <source>
        <dbReference type="ARBA" id="ARBA00022694"/>
    </source>
</evidence>
<evidence type="ECO:0000313" key="9">
    <source>
        <dbReference type="EMBL" id="BDE96190.1"/>
    </source>
</evidence>
<feature type="compositionally biased region" description="Basic and acidic residues" evidence="7">
    <location>
        <begin position="1"/>
        <end position="13"/>
    </location>
</feature>
<evidence type="ECO:0000256" key="4">
    <source>
        <dbReference type="ARBA" id="ARBA00022691"/>
    </source>
</evidence>
<keyword evidence="5 6" id="KW-0819">tRNA processing</keyword>
<feature type="domain" description="tRNA/rRNA methyltransferase SpoU type" evidence="8">
    <location>
        <begin position="44"/>
        <end position="183"/>
    </location>
</feature>